<evidence type="ECO:0000313" key="2">
    <source>
        <dbReference type="Proteomes" id="UP000282957"/>
    </source>
</evidence>
<protein>
    <submittedName>
        <fullName evidence="1">Uncharacterized protein</fullName>
    </submittedName>
</protein>
<keyword evidence="2" id="KW-1185">Reference proteome</keyword>
<comment type="caution">
    <text evidence="1">The sequence shown here is derived from an EMBL/GenBank/DDBJ whole genome shotgun (WGS) entry which is preliminary data.</text>
</comment>
<reference evidence="1 2" key="1">
    <citation type="submission" date="2019-01" db="EMBL/GenBank/DDBJ databases">
        <authorList>
            <person name="Chen W.-M."/>
        </authorList>
    </citation>
    <scope>NUCLEOTIDE SEQUENCE [LARGE SCALE GENOMIC DNA]</scope>
    <source>
        <strain evidence="1 2">CCP-6</strain>
    </source>
</reference>
<evidence type="ECO:0000313" key="1">
    <source>
        <dbReference type="EMBL" id="RVT98952.1"/>
    </source>
</evidence>
<organism evidence="1 2">
    <name type="scientific">Rhodovarius crocodyli</name>
    <dbReference type="NCBI Taxonomy" id="1979269"/>
    <lineage>
        <taxon>Bacteria</taxon>
        <taxon>Pseudomonadati</taxon>
        <taxon>Pseudomonadota</taxon>
        <taxon>Alphaproteobacteria</taxon>
        <taxon>Acetobacterales</taxon>
        <taxon>Roseomonadaceae</taxon>
        <taxon>Rhodovarius</taxon>
    </lineage>
</organism>
<proteinExistence type="predicted"/>
<dbReference type="RefSeq" id="WP_127785499.1">
    <property type="nucleotide sequence ID" value="NZ_SACL01000001.1"/>
</dbReference>
<dbReference type="Proteomes" id="UP000282957">
    <property type="component" value="Unassembled WGS sequence"/>
</dbReference>
<accession>A0A437MMV1</accession>
<dbReference type="AlphaFoldDB" id="A0A437MMV1"/>
<sequence>MKGLNGGRPGPILAPMRALPFLLMLLMPGLAPVGASAQAWPNDGGLGRDSFRGAVGAFDRFAADDNPRTSGEEAREAVGGILGAAREWVERQTDKIGERDRDVAPYFNLRRDWEGDLIRRR</sequence>
<name>A0A437MMV1_9PROT</name>
<dbReference type="EMBL" id="SACL01000001">
    <property type="protein sequence ID" value="RVT98952.1"/>
    <property type="molecule type" value="Genomic_DNA"/>
</dbReference>
<dbReference type="OrthoDB" id="9853685at2"/>
<gene>
    <name evidence="1" type="ORF">EOD42_02245</name>
</gene>